<evidence type="ECO:0000313" key="2">
    <source>
        <dbReference type="EMBL" id="RYR35294.1"/>
    </source>
</evidence>
<feature type="compositionally biased region" description="Basic and acidic residues" evidence="1">
    <location>
        <begin position="17"/>
        <end position="29"/>
    </location>
</feature>
<feature type="compositionally biased region" description="Acidic residues" evidence="1">
    <location>
        <begin position="30"/>
        <end position="42"/>
    </location>
</feature>
<keyword evidence="3" id="KW-1185">Reference proteome</keyword>
<dbReference type="AlphaFoldDB" id="A0A445B9G0"/>
<name>A0A445B9G0_ARAHY</name>
<gene>
    <name evidence="2" type="ORF">Ahy_A10g050450</name>
</gene>
<feature type="compositionally biased region" description="Low complexity" evidence="1">
    <location>
        <begin position="87"/>
        <end position="98"/>
    </location>
</feature>
<feature type="region of interest" description="Disordered" evidence="1">
    <location>
        <begin position="1"/>
        <end position="106"/>
    </location>
</feature>
<proteinExistence type="predicted"/>
<comment type="caution">
    <text evidence="2">The sequence shown here is derived from an EMBL/GenBank/DDBJ whole genome shotgun (WGS) entry which is preliminary data.</text>
</comment>
<evidence type="ECO:0000313" key="3">
    <source>
        <dbReference type="Proteomes" id="UP000289738"/>
    </source>
</evidence>
<protein>
    <submittedName>
        <fullName evidence="2">Uncharacterized protein</fullName>
    </submittedName>
</protein>
<accession>A0A445B9G0</accession>
<organism evidence="2 3">
    <name type="scientific">Arachis hypogaea</name>
    <name type="common">Peanut</name>
    <dbReference type="NCBI Taxonomy" id="3818"/>
    <lineage>
        <taxon>Eukaryota</taxon>
        <taxon>Viridiplantae</taxon>
        <taxon>Streptophyta</taxon>
        <taxon>Embryophyta</taxon>
        <taxon>Tracheophyta</taxon>
        <taxon>Spermatophyta</taxon>
        <taxon>Magnoliopsida</taxon>
        <taxon>eudicotyledons</taxon>
        <taxon>Gunneridae</taxon>
        <taxon>Pentapetalae</taxon>
        <taxon>rosids</taxon>
        <taxon>fabids</taxon>
        <taxon>Fabales</taxon>
        <taxon>Fabaceae</taxon>
        <taxon>Papilionoideae</taxon>
        <taxon>50 kb inversion clade</taxon>
        <taxon>dalbergioids sensu lato</taxon>
        <taxon>Dalbergieae</taxon>
        <taxon>Pterocarpus clade</taxon>
        <taxon>Arachis</taxon>
    </lineage>
</organism>
<dbReference type="EMBL" id="SDMP01000010">
    <property type="protein sequence ID" value="RYR35294.1"/>
    <property type="molecule type" value="Genomic_DNA"/>
</dbReference>
<feature type="compositionally biased region" description="Polar residues" evidence="1">
    <location>
        <begin position="63"/>
        <end position="75"/>
    </location>
</feature>
<sequence>MEKPESQGDVTLQQRQCGEKGSDEDRGGGDEEEDMIHEEETNEVVAKGVGKGCEMWKEGSDPQKGQNLKWASTDRSQNRHRKASETAAAGDSDADSCSRGGGNMNLQLSQYKRGSFPGHRQTGTKKSFRTFSYSTRSARDPQFMHLPTPDFSTCRTCRSNPPAKKKNIAWSSLFDSGRGACPIVVPANFFKARRLVSAAKS</sequence>
<evidence type="ECO:0000256" key="1">
    <source>
        <dbReference type="SAM" id="MobiDB-lite"/>
    </source>
</evidence>
<dbReference type="Proteomes" id="UP000289738">
    <property type="component" value="Chromosome A10"/>
</dbReference>
<reference evidence="2 3" key="1">
    <citation type="submission" date="2019-01" db="EMBL/GenBank/DDBJ databases">
        <title>Sequencing of cultivated peanut Arachis hypogaea provides insights into genome evolution and oil improvement.</title>
        <authorList>
            <person name="Chen X."/>
        </authorList>
    </citation>
    <scope>NUCLEOTIDE SEQUENCE [LARGE SCALE GENOMIC DNA]</scope>
    <source>
        <strain evidence="3">cv. Fuhuasheng</strain>
        <tissue evidence="2">Leaves</tissue>
    </source>
</reference>